<evidence type="ECO:0000313" key="4">
    <source>
        <dbReference type="Proteomes" id="UP000230423"/>
    </source>
</evidence>
<protein>
    <submittedName>
        <fullName evidence="3">Uncharacterized protein</fullName>
    </submittedName>
</protein>
<dbReference type="Proteomes" id="UP000230423">
    <property type="component" value="Unassembled WGS sequence"/>
</dbReference>
<organism evidence="3 4">
    <name type="scientific">Teladorsagia circumcincta</name>
    <name type="common">Brown stomach worm</name>
    <name type="synonym">Ostertagia circumcincta</name>
    <dbReference type="NCBI Taxonomy" id="45464"/>
    <lineage>
        <taxon>Eukaryota</taxon>
        <taxon>Metazoa</taxon>
        <taxon>Ecdysozoa</taxon>
        <taxon>Nematoda</taxon>
        <taxon>Chromadorea</taxon>
        <taxon>Rhabditida</taxon>
        <taxon>Rhabditina</taxon>
        <taxon>Rhabditomorpha</taxon>
        <taxon>Strongyloidea</taxon>
        <taxon>Trichostrongylidae</taxon>
        <taxon>Teladorsagia</taxon>
    </lineage>
</organism>
<accession>A0A2G9U582</accession>
<evidence type="ECO:0000256" key="1">
    <source>
        <dbReference type="SAM" id="MobiDB-lite"/>
    </source>
</evidence>
<gene>
    <name evidence="3" type="ORF">TELCIR_13691</name>
</gene>
<feature type="compositionally biased region" description="Low complexity" evidence="1">
    <location>
        <begin position="43"/>
        <end position="52"/>
    </location>
</feature>
<dbReference type="EMBL" id="KZ349682">
    <property type="protein sequence ID" value="PIO64670.1"/>
    <property type="molecule type" value="Genomic_DNA"/>
</dbReference>
<feature type="region of interest" description="Disordered" evidence="1">
    <location>
        <begin position="39"/>
        <end position="73"/>
    </location>
</feature>
<sequence length="73" mass="7507">MRVLYALVLIFVVSFLVATSTAEISPRFKRQYGSMGGMGGSQSYGQSSQMGSSMGGSQMGGGSPMGGMGGWGR</sequence>
<name>A0A2G9U582_TELCI</name>
<evidence type="ECO:0000313" key="3">
    <source>
        <dbReference type="EMBL" id="PIO64670.1"/>
    </source>
</evidence>
<proteinExistence type="predicted"/>
<evidence type="ECO:0000256" key="2">
    <source>
        <dbReference type="SAM" id="SignalP"/>
    </source>
</evidence>
<feature type="signal peptide" evidence="2">
    <location>
        <begin position="1"/>
        <end position="22"/>
    </location>
</feature>
<feature type="compositionally biased region" description="Gly residues" evidence="1">
    <location>
        <begin position="53"/>
        <end position="73"/>
    </location>
</feature>
<dbReference type="AlphaFoldDB" id="A0A2G9U582"/>
<keyword evidence="4" id="KW-1185">Reference proteome</keyword>
<feature type="chain" id="PRO_5013600910" evidence="2">
    <location>
        <begin position="23"/>
        <end position="73"/>
    </location>
</feature>
<reference evidence="3 4" key="1">
    <citation type="submission" date="2015-09" db="EMBL/GenBank/DDBJ databases">
        <title>Draft genome of the parasitic nematode Teladorsagia circumcincta isolate WARC Sus (inbred).</title>
        <authorList>
            <person name="Mitreva M."/>
        </authorList>
    </citation>
    <scope>NUCLEOTIDE SEQUENCE [LARGE SCALE GENOMIC DNA]</scope>
    <source>
        <strain evidence="3 4">S</strain>
    </source>
</reference>
<keyword evidence="2" id="KW-0732">Signal</keyword>